<evidence type="ECO:0000256" key="4">
    <source>
        <dbReference type="ARBA" id="ARBA00022833"/>
    </source>
</evidence>
<accession>A0A364JUM6</accession>
<dbReference type="AlphaFoldDB" id="A0A364JUM6"/>
<comment type="caution">
    <text evidence="6">The sequence shown here is derived from an EMBL/GenBank/DDBJ whole genome shotgun (WGS) entry which is preliminary data.</text>
</comment>
<dbReference type="Gene3D" id="3.40.50.10310">
    <property type="entry name" value="Creatininase"/>
    <property type="match status" value="1"/>
</dbReference>
<comment type="similarity">
    <text evidence="5">Belongs to the creatininase superfamily.</text>
</comment>
<evidence type="ECO:0000256" key="1">
    <source>
        <dbReference type="ARBA" id="ARBA00001947"/>
    </source>
</evidence>
<proteinExistence type="inferred from homology"/>
<dbReference type="PANTHER" id="PTHR35005">
    <property type="entry name" value="3-DEHYDRO-SCYLLO-INOSOSE HYDROLASE"/>
    <property type="match status" value="1"/>
</dbReference>
<dbReference type="InterPro" id="IPR003785">
    <property type="entry name" value="Creatininase/forma_Hydrolase"/>
</dbReference>
<dbReference type="OrthoDB" id="9801445at2"/>
<dbReference type="GO" id="GO:0046872">
    <property type="term" value="F:metal ion binding"/>
    <property type="evidence" value="ECO:0007669"/>
    <property type="project" value="UniProtKB-KW"/>
</dbReference>
<dbReference type="PANTHER" id="PTHR35005:SF1">
    <property type="entry name" value="2-AMINO-5-FORMYLAMINO-6-RIBOSYLAMINOPYRIMIDIN-4(3H)-ONE 5'-MONOPHOSPHATE DEFORMYLASE"/>
    <property type="match status" value="1"/>
</dbReference>
<dbReference type="InterPro" id="IPR024087">
    <property type="entry name" value="Creatininase-like_sf"/>
</dbReference>
<dbReference type="Proteomes" id="UP000249453">
    <property type="component" value="Unassembled WGS sequence"/>
</dbReference>
<evidence type="ECO:0000256" key="3">
    <source>
        <dbReference type="ARBA" id="ARBA00022801"/>
    </source>
</evidence>
<dbReference type="GO" id="GO:0009231">
    <property type="term" value="P:riboflavin biosynthetic process"/>
    <property type="evidence" value="ECO:0007669"/>
    <property type="project" value="TreeGrafter"/>
</dbReference>
<keyword evidence="4" id="KW-0862">Zinc</keyword>
<keyword evidence="7" id="KW-1185">Reference proteome</keyword>
<evidence type="ECO:0000256" key="5">
    <source>
        <dbReference type="ARBA" id="ARBA00024029"/>
    </source>
</evidence>
<dbReference type="SUPFAM" id="SSF102215">
    <property type="entry name" value="Creatininase"/>
    <property type="match status" value="1"/>
</dbReference>
<organism evidence="6 7">
    <name type="scientific">Falsochrobactrum ovis</name>
    <dbReference type="NCBI Taxonomy" id="1293442"/>
    <lineage>
        <taxon>Bacteria</taxon>
        <taxon>Pseudomonadati</taxon>
        <taxon>Pseudomonadota</taxon>
        <taxon>Alphaproteobacteria</taxon>
        <taxon>Hyphomicrobiales</taxon>
        <taxon>Brucellaceae</taxon>
        <taxon>Falsochrobactrum</taxon>
    </lineage>
</organism>
<keyword evidence="2" id="KW-0479">Metal-binding</keyword>
<dbReference type="GO" id="GO:0016811">
    <property type="term" value="F:hydrolase activity, acting on carbon-nitrogen (but not peptide) bonds, in linear amides"/>
    <property type="evidence" value="ECO:0007669"/>
    <property type="project" value="TreeGrafter"/>
</dbReference>
<evidence type="ECO:0000256" key="2">
    <source>
        <dbReference type="ARBA" id="ARBA00022723"/>
    </source>
</evidence>
<gene>
    <name evidence="6" type="ORF">C7374_10754</name>
</gene>
<keyword evidence="3 6" id="KW-0378">Hydrolase</keyword>
<name>A0A364JUM6_9HYPH</name>
<dbReference type="RefSeq" id="WP_111575497.1">
    <property type="nucleotide sequence ID" value="NZ_JBHEEY010000007.1"/>
</dbReference>
<comment type="cofactor">
    <cofactor evidence="1">
        <name>Zn(2+)</name>
        <dbReference type="ChEBI" id="CHEBI:29105"/>
    </cofactor>
</comment>
<protein>
    <submittedName>
        <fullName evidence="6">Creatinine amidohydrolase</fullName>
    </submittedName>
</protein>
<reference evidence="6 7" key="1">
    <citation type="submission" date="2018-06" db="EMBL/GenBank/DDBJ databases">
        <title>Genomic Encyclopedia of Type Strains, Phase IV (KMG-IV): sequencing the most valuable type-strain genomes for metagenomic binning, comparative biology and taxonomic classification.</title>
        <authorList>
            <person name="Goeker M."/>
        </authorList>
    </citation>
    <scope>NUCLEOTIDE SEQUENCE [LARGE SCALE GENOMIC DNA]</scope>
    <source>
        <strain evidence="6 7">DSM 26720</strain>
    </source>
</reference>
<evidence type="ECO:0000313" key="7">
    <source>
        <dbReference type="Proteomes" id="UP000249453"/>
    </source>
</evidence>
<dbReference type="Pfam" id="PF02633">
    <property type="entry name" value="Creatininase"/>
    <property type="match status" value="1"/>
</dbReference>
<sequence>MTDLHDQNRDMIVVLPLGAHEQHGPHLPFETDTIIAEGIAQRISEALPSDLNVNFLPAQPIGYSIEHMDVDGTRSLAFSEAINQWIGIGENLHAGGIRKLVMLNAHGGNSPLMTIVATELRARLNMLAVATSWTRFGLPEGLISDEAKKLDIHGGFIETSVMLALRPDLVDMSKARNFTNAQSALAEEFKHLRAYGPHAFGWKMLDLNHMGVAGDASLATAEAGEKILAHATAGFIELLYDVDRFDLTRFNLSSLPGS</sequence>
<evidence type="ECO:0000313" key="6">
    <source>
        <dbReference type="EMBL" id="RAK28153.1"/>
    </source>
</evidence>
<dbReference type="EMBL" id="QLMK01000007">
    <property type="protein sequence ID" value="RAK28153.1"/>
    <property type="molecule type" value="Genomic_DNA"/>
</dbReference>